<keyword evidence="4" id="KW-0274">FAD</keyword>
<reference evidence="8 9" key="1">
    <citation type="journal article" date="2019" name="Int. J. Syst. Evol. Microbiol.">
        <title>The Global Catalogue of Microorganisms (GCM) 10K type strain sequencing project: providing services to taxonomists for standard genome sequencing and annotation.</title>
        <authorList>
            <consortium name="The Broad Institute Genomics Platform"/>
            <consortium name="The Broad Institute Genome Sequencing Center for Infectious Disease"/>
            <person name="Wu L."/>
            <person name="Ma J."/>
        </authorList>
    </citation>
    <scope>NUCLEOTIDE SEQUENCE [LARGE SCALE GENOMIC DNA]</scope>
    <source>
        <strain evidence="8 9">JCM 13850</strain>
    </source>
</reference>
<evidence type="ECO:0000256" key="2">
    <source>
        <dbReference type="ARBA" id="ARBA00009347"/>
    </source>
</evidence>
<dbReference type="Gene3D" id="1.20.140.10">
    <property type="entry name" value="Butyryl-CoA Dehydrogenase, subunit A, domain 3"/>
    <property type="match status" value="1"/>
</dbReference>
<dbReference type="Proteomes" id="UP001501020">
    <property type="component" value="Unassembled WGS sequence"/>
</dbReference>
<organism evidence="8 9">
    <name type="scientific">Actinomadura napierensis</name>
    <dbReference type="NCBI Taxonomy" id="267854"/>
    <lineage>
        <taxon>Bacteria</taxon>
        <taxon>Bacillati</taxon>
        <taxon>Actinomycetota</taxon>
        <taxon>Actinomycetes</taxon>
        <taxon>Streptosporangiales</taxon>
        <taxon>Thermomonosporaceae</taxon>
        <taxon>Actinomadura</taxon>
    </lineage>
</organism>
<name>A0ABN3A4T0_9ACTN</name>
<dbReference type="InterPro" id="IPR013786">
    <property type="entry name" value="AcylCoA_DH/ox_N"/>
</dbReference>
<comment type="caution">
    <text evidence="8">The sequence shown here is derived from an EMBL/GenBank/DDBJ whole genome shotgun (WGS) entry which is preliminary data.</text>
</comment>
<dbReference type="InterPro" id="IPR009075">
    <property type="entry name" value="AcylCo_DH/oxidase_C"/>
</dbReference>
<evidence type="ECO:0000256" key="4">
    <source>
        <dbReference type="ARBA" id="ARBA00022827"/>
    </source>
</evidence>
<proteinExistence type="inferred from homology"/>
<evidence type="ECO:0000259" key="6">
    <source>
        <dbReference type="Pfam" id="PF00441"/>
    </source>
</evidence>
<evidence type="ECO:0000256" key="5">
    <source>
        <dbReference type="ARBA" id="ARBA00023002"/>
    </source>
</evidence>
<dbReference type="Pfam" id="PF02771">
    <property type="entry name" value="Acyl-CoA_dh_N"/>
    <property type="match status" value="1"/>
</dbReference>
<dbReference type="SUPFAM" id="SSF47203">
    <property type="entry name" value="Acyl-CoA dehydrogenase C-terminal domain-like"/>
    <property type="match status" value="1"/>
</dbReference>
<dbReference type="InterPro" id="IPR009100">
    <property type="entry name" value="AcylCoA_DH/oxidase_NM_dom_sf"/>
</dbReference>
<dbReference type="InterPro" id="IPR036250">
    <property type="entry name" value="AcylCo_DH-like_C"/>
</dbReference>
<dbReference type="InterPro" id="IPR037069">
    <property type="entry name" value="AcylCoA_DH/ox_N_sf"/>
</dbReference>
<keyword evidence="5" id="KW-0560">Oxidoreductase</keyword>
<evidence type="ECO:0000313" key="9">
    <source>
        <dbReference type="Proteomes" id="UP001501020"/>
    </source>
</evidence>
<dbReference type="PANTHER" id="PTHR43884:SF20">
    <property type="entry name" value="ACYL-COA DEHYDROGENASE FADE28"/>
    <property type="match status" value="1"/>
</dbReference>
<gene>
    <name evidence="8" type="ORF">GCM10009727_60700</name>
</gene>
<keyword evidence="9" id="KW-1185">Reference proteome</keyword>
<dbReference type="PANTHER" id="PTHR43884">
    <property type="entry name" value="ACYL-COA DEHYDROGENASE"/>
    <property type="match status" value="1"/>
</dbReference>
<comment type="similarity">
    <text evidence="2">Belongs to the acyl-CoA dehydrogenase family.</text>
</comment>
<comment type="cofactor">
    <cofactor evidence="1">
        <name>FAD</name>
        <dbReference type="ChEBI" id="CHEBI:57692"/>
    </cofactor>
</comment>
<dbReference type="EMBL" id="BAAAMR010000063">
    <property type="protein sequence ID" value="GAA2153955.1"/>
    <property type="molecule type" value="Genomic_DNA"/>
</dbReference>
<sequence>MTLVRTPEQRELQQVVRDFLAAHAPEEHVRRWMETGTGHDPRLWSLMAGQLGLQALAIPEEYGGAGFGHAELAVAMEELGRAVTCGPFLSSAVLAAQAVLHCGTGQAKKDLLPGIADGTTIATLALDGPFDAVETDGGWTVTGTAGFVTDGALADVVLVTGTGDRLFAVTAAERTPVETMDGTRKMARVRCDGTPATLAGRAGPVLGRALDAAAILLAAEQLGVAQRALDMAVSYARDRVQFGRPIGSFQAIKHRCAEMLVEVEAARSCVAAAVRALDGDAPPGETASMAALARTWACEAAARTTAENIRIHGGIGFTFEHPAHLYYRRAKADHVLLGTPDRARA</sequence>
<feature type="domain" description="Acyl-CoA dehydrogenase/oxidase N-terminal" evidence="7">
    <location>
        <begin position="6"/>
        <end position="118"/>
    </location>
</feature>
<dbReference type="Gene3D" id="2.40.110.10">
    <property type="entry name" value="Butyryl-CoA Dehydrogenase, subunit A, domain 2"/>
    <property type="match status" value="1"/>
</dbReference>
<evidence type="ECO:0000259" key="7">
    <source>
        <dbReference type="Pfam" id="PF02771"/>
    </source>
</evidence>
<dbReference type="Pfam" id="PF00441">
    <property type="entry name" value="Acyl-CoA_dh_1"/>
    <property type="match status" value="1"/>
</dbReference>
<evidence type="ECO:0000313" key="8">
    <source>
        <dbReference type="EMBL" id="GAA2153955.1"/>
    </source>
</evidence>
<dbReference type="Gene3D" id="1.10.540.10">
    <property type="entry name" value="Acyl-CoA dehydrogenase/oxidase, N-terminal domain"/>
    <property type="match status" value="1"/>
</dbReference>
<dbReference type="InterPro" id="IPR046373">
    <property type="entry name" value="Acyl-CoA_Oxase/DH_mid-dom_sf"/>
</dbReference>
<dbReference type="RefSeq" id="WP_344274716.1">
    <property type="nucleotide sequence ID" value="NZ_BAAAMR010000063.1"/>
</dbReference>
<evidence type="ECO:0000256" key="1">
    <source>
        <dbReference type="ARBA" id="ARBA00001974"/>
    </source>
</evidence>
<dbReference type="SUPFAM" id="SSF56645">
    <property type="entry name" value="Acyl-CoA dehydrogenase NM domain-like"/>
    <property type="match status" value="1"/>
</dbReference>
<protein>
    <submittedName>
        <fullName evidence="8">Acyl-CoA dehydrogenase family protein</fullName>
    </submittedName>
</protein>
<dbReference type="PIRSF" id="PIRSF016578">
    <property type="entry name" value="HsaA"/>
    <property type="match status" value="1"/>
</dbReference>
<accession>A0ABN3A4T0</accession>
<keyword evidence="3" id="KW-0285">Flavoprotein</keyword>
<evidence type="ECO:0000256" key="3">
    <source>
        <dbReference type="ARBA" id="ARBA00022630"/>
    </source>
</evidence>
<feature type="domain" description="Acyl-CoA dehydrogenase/oxidase C-terminal" evidence="6">
    <location>
        <begin position="208"/>
        <end position="341"/>
    </location>
</feature>